<dbReference type="Proteomes" id="UP000310506">
    <property type="component" value="Unassembled WGS sequence"/>
</dbReference>
<organism evidence="10 11">
    <name type="scientific">Vagococcus silagei</name>
    <dbReference type="NCBI Taxonomy" id="2508885"/>
    <lineage>
        <taxon>Bacteria</taxon>
        <taxon>Bacillati</taxon>
        <taxon>Bacillota</taxon>
        <taxon>Bacilli</taxon>
        <taxon>Lactobacillales</taxon>
        <taxon>Enterococcaceae</taxon>
        <taxon>Vagococcus</taxon>
    </lineage>
</organism>
<dbReference type="NCBIfam" id="TIGR00905">
    <property type="entry name" value="2A0302"/>
    <property type="match status" value="1"/>
</dbReference>
<evidence type="ECO:0000256" key="1">
    <source>
        <dbReference type="ARBA" id="ARBA00004651"/>
    </source>
</evidence>
<evidence type="ECO:0000256" key="2">
    <source>
        <dbReference type="ARBA" id="ARBA00008220"/>
    </source>
</evidence>
<keyword evidence="7 9" id="KW-1133">Transmembrane helix</keyword>
<dbReference type="InterPro" id="IPR002293">
    <property type="entry name" value="AA/rel_permease1"/>
</dbReference>
<feature type="transmembrane region" description="Helical" evidence="9">
    <location>
        <begin position="39"/>
        <end position="60"/>
    </location>
</feature>
<evidence type="ECO:0000256" key="6">
    <source>
        <dbReference type="ARBA" id="ARBA00022970"/>
    </source>
</evidence>
<dbReference type="Pfam" id="PF13520">
    <property type="entry name" value="AA_permease_2"/>
    <property type="match status" value="1"/>
</dbReference>
<accession>A0A4S3B603</accession>
<dbReference type="InterPro" id="IPR004754">
    <property type="entry name" value="Amino_acid_antiprt"/>
</dbReference>
<feature type="transmembrane region" description="Helical" evidence="9">
    <location>
        <begin position="416"/>
        <end position="434"/>
    </location>
</feature>
<proteinExistence type="inferred from homology"/>
<evidence type="ECO:0000256" key="9">
    <source>
        <dbReference type="SAM" id="Phobius"/>
    </source>
</evidence>
<evidence type="ECO:0000313" key="11">
    <source>
        <dbReference type="Proteomes" id="UP000310506"/>
    </source>
</evidence>
<keyword evidence="3" id="KW-0813">Transport</keyword>
<dbReference type="EMBL" id="SDGV01000007">
    <property type="protein sequence ID" value="THB61777.1"/>
    <property type="molecule type" value="Genomic_DNA"/>
</dbReference>
<sequence>MSNKESSVGLAGLIALTVSSVIGGGIFNLMSDMAKVASVGPVTVALIISGIGMGIFVFCLQNLNEKLPHLDAGIYSYAEEGFGSFVGFNCALGYWFSIFLGNVALGSLAFSALGYFFPIFGDGQNVYSVFGASLLLWGMHFLILKGSNFASRINGFITIAKLIPLGIFILCLIIGFKYDLFTQNVWGTISGNFEWSEVTPQIKKAMMSAVWVFVGVEGAIVYSARAKSKKIVGKATILSFAIITSIYLLATVLSFAVLSQSDIAELSKPAMAQVLESVVGKWGAILINAGVIISAIGAWFACTMFAGEILFQGATDAIFPKFFARENKHKAPTTALLVSNGLVQFFFLSLLINSSAYNFMAMLASSTMLVPYFFVSLSQFKLSLKWEKSFFNKNVVLGLIASIYMGYCLYASGFEYIFVTTLLFAPGIFLFIKARKENQKKVFTSVERIAAITVGVLAIIALVLIFMGTIDVTSM</sequence>
<feature type="transmembrane region" description="Helical" evidence="9">
    <location>
        <begin position="446"/>
        <end position="470"/>
    </location>
</feature>
<keyword evidence="4" id="KW-1003">Cell membrane</keyword>
<evidence type="ECO:0000256" key="8">
    <source>
        <dbReference type="ARBA" id="ARBA00023136"/>
    </source>
</evidence>
<evidence type="ECO:0000256" key="7">
    <source>
        <dbReference type="ARBA" id="ARBA00022989"/>
    </source>
</evidence>
<dbReference type="AlphaFoldDB" id="A0A4S3B603"/>
<dbReference type="PANTHER" id="PTHR42770:SF4">
    <property type="entry name" value="ARGININE_ORNITHINE ANTIPORTER-RELATED"/>
    <property type="match status" value="1"/>
</dbReference>
<dbReference type="OrthoDB" id="9762947at2"/>
<dbReference type="PANTHER" id="PTHR42770">
    <property type="entry name" value="AMINO ACID TRANSPORTER-RELATED"/>
    <property type="match status" value="1"/>
</dbReference>
<feature type="transmembrane region" description="Helical" evidence="9">
    <location>
        <begin position="205"/>
        <end position="224"/>
    </location>
</feature>
<dbReference type="Gene3D" id="1.20.1740.10">
    <property type="entry name" value="Amino acid/polyamine transporter I"/>
    <property type="match status" value="1"/>
</dbReference>
<dbReference type="GO" id="GO:0005886">
    <property type="term" value="C:plasma membrane"/>
    <property type="evidence" value="ECO:0007669"/>
    <property type="project" value="UniProtKB-SubCell"/>
</dbReference>
<gene>
    <name evidence="10" type="ORF">ESZ54_03115</name>
</gene>
<evidence type="ECO:0000256" key="3">
    <source>
        <dbReference type="ARBA" id="ARBA00022448"/>
    </source>
</evidence>
<dbReference type="GO" id="GO:0022857">
    <property type="term" value="F:transmembrane transporter activity"/>
    <property type="evidence" value="ECO:0007669"/>
    <property type="project" value="InterPro"/>
</dbReference>
<feature type="transmembrane region" description="Helical" evidence="9">
    <location>
        <begin position="331"/>
        <end position="352"/>
    </location>
</feature>
<protein>
    <submittedName>
        <fullName evidence="10">Amino acid permease</fullName>
    </submittedName>
</protein>
<evidence type="ECO:0000256" key="5">
    <source>
        <dbReference type="ARBA" id="ARBA00022692"/>
    </source>
</evidence>
<evidence type="ECO:0000313" key="10">
    <source>
        <dbReference type="EMBL" id="THB61777.1"/>
    </source>
</evidence>
<keyword evidence="5 9" id="KW-0812">Transmembrane</keyword>
<feature type="transmembrane region" description="Helical" evidence="9">
    <location>
        <begin position="358"/>
        <end position="378"/>
    </location>
</feature>
<comment type="caution">
    <text evidence="10">The sequence shown here is derived from an EMBL/GenBank/DDBJ whole genome shotgun (WGS) entry which is preliminary data.</text>
</comment>
<feature type="transmembrane region" description="Helical" evidence="9">
    <location>
        <begin position="126"/>
        <end position="144"/>
    </location>
</feature>
<evidence type="ECO:0000256" key="4">
    <source>
        <dbReference type="ARBA" id="ARBA00022475"/>
    </source>
</evidence>
<feature type="transmembrane region" description="Helical" evidence="9">
    <location>
        <begin position="390"/>
        <end position="410"/>
    </location>
</feature>
<keyword evidence="11" id="KW-1185">Reference proteome</keyword>
<comment type="similarity">
    <text evidence="2">Belongs to the amino acid-polyamine-organocation (APC) superfamily. Basic amino acid/polyamine antiporter (APA) (TC 2.A.3.2) family.</text>
</comment>
<comment type="subcellular location">
    <subcellularLocation>
        <location evidence="1">Cell membrane</location>
        <topology evidence="1">Multi-pass membrane protein</topology>
    </subcellularLocation>
</comment>
<dbReference type="RefSeq" id="WP_136136225.1">
    <property type="nucleotide sequence ID" value="NZ_SDGV01000007.1"/>
</dbReference>
<reference evidence="10 11" key="1">
    <citation type="submission" date="2019-01" db="EMBL/GenBank/DDBJ databases">
        <title>Vagococcus silagei sp. nov. isolated from brewer's grain.</title>
        <authorList>
            <person name="Guu J.-R."/>
        </authorList>
    </citation>
    <scope>NUCLEOTIDE SEQUENCE [LARGE SCALE GENOMIC DNA]</scope>
    <source>
        <strain evidence="10 11">2B-2</strain>
    </source>
</reference>
<feature type="transmembrane region" description="Helical" evidence="9">
    <location>
        <begin position="94"/>
        <end position="120"/>
    </location>
</feature>
<dbReference type="GO" id="GO:0006865">
    <property type="term" value="P:amino acid transport"/>
    <property type="evidence" value="ECO:0007669"/>
    <property type="project" value="UniProtKB-KW"/>
</dbReference>
<keyword evidence="8 9" id="KW-0472">Membrane</keyword>
<feature type="transmembrane region" description="Helical" evidence="9">
    <location>
        <begin position="156"/>
        <end position="176"/>
    </location>
</feature>
<keyword evidence="6" id="KW-0029">Amino-acid transport</keyword>
<name>A0A4S3B603_9ENTE</name>
<feature type="transmembrane region" description="Helical" evidence="9">
    <location>
        <begin position="236"/>
        <end position="258"/>
    </location>
</feature>
<dbReference type="InterPro" id="IPR050367">
    <property type="entry name" value="APC_superfamily"/>
</dbReference>
<feature type="transmembrane region" description="Helical" evidence="9">
    <location>
        <begin position="285"/>
        <end position="311"/>
    </location>
</feature>
<dbReference type="PIRSF" id="PIRSF006060">
    <property type="entry name" value="AA_transporter"/>
    <property type="match status" value="1"/>
</dbReference>